<name>A0AAV1JNN5_9NEOP</name>
<sequence>MSKTPTCTPDKTYSFTPKEITTPNKDCPGISRTVFTHVTNLHSLLCDWEKLKEKGTKTCKGVSALKLYECTDDYYPHQLEPLMNLLLEALKGLQNIVDSVHIINSQLQALSQLEKTTIGVIFTWSAQRISTAVNDIYNALCKEIKLKQTITENLAHCRNESLIEVYVSAWELEAYYSTDMSAYLFSDIGLSGVT</sequence>
<comment type="caution">
    <text evidence="1">The sequence shown here is derived from an EMBL/GenBank/DDBJ whole genome shotgun (WGS) entry which is preliminary data.</text>
</comment>
<evidence type="ECO:0008006" key="3">
    <source>
        <dbReference type="Google" id="ProtNLM"/>
    </source>
</evidence>
<dbReference type="Proteomes" id="UP001497472">
    <property type="component" value="Unassembled WGS sequence"/>
</dbReference>
<accession>A0AAV1JNN5</accession>
<dbReference type="EMBL" id="CAVLEF010000122">
    <property type="protein sequence ID" value="CAK1551097.1"/>
    <property type="molecule type" value="Genomic_DNA"/>
</dbReference>
<evidence type="ECO:0000313" key="1">
    <source>
        <dbReference type="EMBL" id="CAK1551097.1"/>
    </source>
</evidence>
<organism evidence="1 2">
    <name type="scientific">Leptosia nina</name>
    <dbReference type="NCBI Taxonomy" id="320188"/>
    <lineage>
        <taxon>Eukaryota</taxon>
        <taxon>Metazoa</taxon>
        <taxon>Ecdysozoa</taxon>
        <taxon>Arthropoda</taxon>
        <taxon>Hexapoda</taxon>
        <taxon>Insecta</taxon>
        <taxon>Pterygota</taxon>
        <taxon>Neoptera</taxon>
        <taxon>Endopterygota</taxon>
        <taxon>Lepidoptera</taxon>
        <taxon>Glossata</taxon>
        <taxon>Ditrysia</taxon>
        <taxon>Papilionoidea</taxon>
        <taxon>Pieridae</taxon>
        <taxon>Pierinae</taxon>
        <taxon>Leptosia</taxon>
    </lineage>
</organism>
<reference evidence="1 2" key="1">
    <citation type="submission" date="2023-11" db="EMBL/GenBank/DDBJ databases">
        <authorList>
            <person name="Okamura Y."/>
        </authorList>
    </citation>
    <scope>NUCLEOTIDE SEQUENCE [LARGE SCALE GENOMIC DNA]</scope>
</reference>
<evidence type="ECO:0000313" key="2">
    <source>
        <dbReference type="Proteomes" id="UP001497472"/>
    </source>
</evidence>
<protein>
    <recommendedName>
        <fullName evidence="3">Cyclin-dependent kinase 2-interacting protein</fullName>
    </recommendedName>
</protein>
<proteinExistence type="predicted"/>
<dbReference type="AlphaFoldDB" id="A0AAV1JNN5"/>
<keyword evidence="2" id="KW-1185">Reference proteome</keyword>
<gene>
    <name evidence="1" type="ORF">LNINA_LOCUS10270</name>
</gene>